<feature type="binding site" evidence="6">
    <location>
        <begin position="83"/>
        <end position="85"/>
    </location>
    <ligand>
        <name>phosphate</name>
        <dbReference type="ChEBI" id="CHEBI:43474"/>
    </ligand>
</feature>
<dbReference type="InterPro" id="IPR035994">
    <property type="entry name" value="Nucleoside_phosphorylase_sf"/>
</dbReference>
<dbReference type="GO" id="GO:0004731">
    <property type="term" value="F:purine-nucleoside phosphorylase activity"/>
    <property type="evidence" value="ECO:0007669"/>
    <property type="project" value="UniProtKB-EC"/>
</dbReference>
<comment type="similarity">
    <text evidence="2 5">Belongs to the PNP/MTAP phosphorylase family.</text>
</comment>
<protein>
    <recommendedName>
        <fullName evidence="5">Purine nucleoside phosphorylase</fullName>
        <ecNumber evidence="5">2.4.2.1</ecNumber>
    </recommendedName>
    <alternativeName>
        <fullName evidence="5">Inosine-guanosine phosphorylase</fullName>
    </alternativeName>
</protein>
<dbReference type="NCBIfam" id="TIGR01697">
    <property type="entry name" value="PNPH-PUNA-XAPA"/>
    <property type="match status" value="1"/>
</dbReference>
<comment type="caution">
    <text evidence="8">The sequence shown here is derived from an EMBL/GenBank/DDBJ whole genome shotgun (WGS) entry which is preliminary data.</text>
</comment>
<gene>
    <name evidence="8" type="ORF">Dace_1688</name>
</gene>
<dbReference type="PANTHER" id="PTHR11904:SF9">
    <property type="entry name" value="PURINE NUCLEOSIDE PHOSPHORYLASE-RELATED"/>
    <property type="match status" value="1"/>
</dbReference>
<evidence type="ECO:0000256" key="6">
    <source>
        <dbReference type="PIRSR" id="PIRSR000477-2"/>
    </source>
</evidence>
<evidence type="ECO:0000256" key="3">
    <source>
        <dbReference type="ARBA" id="ARBA00022676"/>
    </source>
</evidence>
<evidence type="ECO:0000259" key="7">
    <source>
        <dbReference type="Pfam" id="PF01048"/>
    </source>
</evidence>
<dbReference type="OrthoDB" id="1523230at2"/>
<reference evidence="8" key="1">
    <citation type="submission" date="2006-05" db="EMBL/GenBank/DDBJ databases">
        <title>Annotation of the draft genome assembly of Desulfuromonas acetoxidans DSM 684.</title>
        <authorList>
            <consortium name="US DOE Joint Genome Institute (JGI-ORNL)"/>
            <person name="Larimer F."/>
            <person name="Land M."/>
            <person name="Hauser L."/>
        </authorList>
    </citation>
    <scope>NUCLEOTIDE SEQUENCE [LARGE SCALE GENOMIC DNA]</scope>
    <source>
        <strain evidence="8">DSM 684</strain>
    </source>
</reference>
<organism evidence="8 9">
    <name type="scientific">Desulfuromonas acetoxidans (strain DSM 684 / 11070)</name>
    <dbReference type="NCBI Taxonomy" id="281689"/>
    <lineage>
        <taxon>Bacteria</taxon>
        <taxon>Pseudomonadati</taxon>
        <taxon>Thermodesulfobacteriota</taxon>
        <taxon>Desulfuromonadia</taxon>
        <taxon>Desulfuromonadales</taxon>
        <taxon>Desulfuromonadaceae</taxon>
        <taxon>Desulfuromonas</taxon>
    </lineage>
</organism>
<feature type="binding site" evidence="6">
    <location>
        <position position="29"/>
    </location>
    <ligand>
        <name>phosphate</name>
        <dbReference type="ChEBI" id="CHEBI:43474"/>
    </ligand>
</feature>
<reference evidence="8" key="2">
    <citation type="submission" date="2006-05" db="EMBL/GenBank/DDBJ databases">
        <title>Sequencing of the draft genome and assembly of Desulfuromonas acetoxidans DSM 684.</title>
        <authorList>
            <consortium name="US DOE Joint Genome Institute (JGI-PGF)"/>
            <person name="Copeland A."/>
            <person name="Lucas S."/>
            <person name="Lapidus A."/>
            <person name="Barry K."/>
            <person name="Detter J.C."/>
            <person name="Glavina del Rio T."/>
            <person name="Hammon N."/>
            <person name="Israni S."/>
            <person name="Dalin E."/>
            <person name="Tice H."/>
            <person name="Bruce D."/>
            <person name="Pitluck S."/>
            <person name="Richardson P."/>
        </authorList>
    </citation>
    <scope>NUCLEOTIDE SEQUENCE [LARGE SCALE GENOMIC DNA]</scope>
    <source>
        <strain evidence="8">DSM 684</strain>
    </source>
</reference>
<dbReference type="Pfam" id="PF01048">
    <property type="entry name" value="PNP_UDP_1"/>
    <property type="match status" value="1"/>
</dbReference>
<evidence type="ECO:0000313" key="8">
    <source>
        <dbReference type="EMBL" id="EAT16224.1"/>
    </source>
</evidence>
<feature type="binding site" evidence="6">
    <location>
        <position position="233"/>
    </location>
    <ligand>
        <name>a purine D-ribonucleoside</name>
        <dbReference type="ChEBI" id="CHEBI:142355"/>
    </ligand>
</feature>
<feature type="binding site" evidence="6">
    <location>
        <position position="191"/>
    </location>
    <ligand>
        <name>a purine D-ribonucleoside</name>
        <dbReference type="ChEBI" id="CHEBI:142355"/>
    </ligand>
</feature>
<sequence length="274" mass="29450">MVGPSAKPAAWHPRLAGVAPCETAIILGSGWSSWAENLVIECSLDYSEVFRTQENSIANVPGHAGKLHVATWGECRLLVFQGRFHLYQGLTAAQVSQTAQLAHAMGTQRLVLTNAVGGIAPELMAGSFVIIKDHLNFQGDNPLRGLSPSPFIDLCNLYCTDFYPDLKIWADQQGIALHRGVLAAVVGPSYETPAEIRALERLGADVVSMSMVPEAIMARYLGLEVVGLSLVTNPAAGLSTDPLQHQEVLQCGQDAQAHSSLLLDQLLSYWTAAH</sequence>
<feature type="binding site" evidence="6">
    <location>
        <position position="210"/>
    </location>
    <ligand>
        <name>phosphate</name>
        <dbReference type="ChEBI" id="CHEBI:43474"/>
    </ligand>
</feature>
<feature type="binding site" evidence="6">
    <location>
        <position position="63"/>
    </location>
    <ligand>
        <name>phosphate</name>
        <dbReference type="ChEBI" id="CHEBI:43474"/>
    </ligand>
</feature>
<keyword evidence="3 5" id="KW-0328">Glycosyltransferase</keyword>
<evidence type="ECO:0000313" key="9">
    <source>
        <dbReference type="Proteomes" id="UP000005695"/>
    </source>
</evidence>
<dbReference type="Gene3D" id="3.40.50.1580">
    <property type="entry name" value="Nucleoside phosphorylase domain"/>
    <property type="match status" value="1"/>
</dbReference>
<dbReference type="EC" id="2.4.2.1" evidence="5"/>
<evidence type="ECO:0000256" key="4">
    <source>
        <dbReference type="ARBA" id="ARBA00022679"/>
    </source>
</evidence>
<feature type="binding site" evidence="6">
    <location>
        <position position="115"/>
    </location>
    <ligand>
        <name>phosphate</name>
        <dbReference type="ChEBI" id="CHEBI:43474"/>
    </ligand>
</feature>
<comment type="function">
    <text evidence="5">The purine nucleoside phosphorylases catalyze the phosphorolytic breakdown of the N-glycosidic bond in the beta-(deoxy)ribonucleoside molecules, with the formation of the corresponding free purine bases and pentose-1-phosphate.</text>
</comment>
<dbReference type="InterPro" id="IPR011268">
    <property type="entry name" value="Purine_phosphorylase"/>
</dbReference>
<dbReference type="EMBL" id="AAEW02000006">
    <property type="protein sequence ID" value="EAT16224.1"/>
    <property type="molecule type" value="Genomic_DNA"/>
</dbReference>
<dbReference type="SUPFAM" id="SSF53167">
    <property type="entry name" value="Purine and uridine phosphorylases"/>
    <property type="match status" value="1"/>
</dbReference>
<dbReference type="PIRSF" id="PIRSF000477">
    <property type="entry name" value="PurNPase"/>
    <property type="match status" value="1"/>
</dbReference>
<dbReference type="AlphaFoldDB" id="Q1K0Y4"/>
<evidence type="ECO:0000256" key="2">
    <source>
        <dbReference type="ARBA" id="ARBA00006751"/>
    </source>
</evidence>
<accession>Q1K0Y4</accession>
<dbReference type="NCBIfam" id="NF006054">
    <property type="entry name" value="PRK08202.1"/>
    <property type="match status" value="1"/>
</dbReference>
<dbReference type="UniPathway" id="UPA00606"/>
<comment type="pathway">
    <text evidence="1 5">Purine metabolism; purine nucleoside salvage.</text>
</comment>
<dbReference type="CDD" id="cd09009">
    <property type="entry name" value="PNP-EcPNPII_like"/>
    <property type="match status" value="1"/>
</dbReference>
<dbReference type="Proteomes" id="UP000005695">
    <property type="component" value="Unassembled WGS sequence"/>
</dbReference>
<feature type="domain" description="Nucleoside phosphorylase" evidence="7">
    <location>
        <begin position="25"/>
        <end position="267"/>
    </location>
</feature>
<name>Q1K0Y4_DESA6</name>
<proteinExistence type="inferred from homology"/>
<dbReference type="RefSeq" id="WP_005999454.1">
    <property type="nucleotide sequence ID" value="NZ_AAEW02000006.1"/>
</dbReference>
<evidence type="ECO:0000256" key="5">
    <source>
        <dbReference type="PIRNR" id="PIRNR000477"/>
    </source>
</evidence>
<dbReference type="GO" id="GO:0009116">
    <property type="term" value="P:nucleoside metabolic process"/>
    <property type="evidence" value="ECO:0007669"/>
    <property type="project" value="InterPro"/>
</dbReference>
<dbReference type="PANTHER" id="PTHR11904">
    <property type="entry name" value="METHYLTHIOADENOSINE/PURINE NUCLEOSIDE PHOSPHORYLASE"/>
    <property type="match status" value="1"/>
</dbReference>
<dbReference type="InterPro" id="IPR000845">
    <property type="entry name" value="Nucleoside_phosphorylase_d"/>
</dbReference>
<keyword evidence="4 5" id="KW-0808">Transferase</keyword>
<keyword evidence="9" id="KW-1185">Reference proteome</keyword>
<dbReference type="GO" id="GO:0005737">
    <property type="term" value="C:cytoplasm"/>
    <property type="evidence" value="ECO:0007669"/>
    <property type="project" value="TreeGrafter"/>
</dbReference>
<evidence type="ECO:0000256" key="1">
    <source>
        <dbReference type="ARBA" id="ARBA00005058"/>
    </source>
</evidence>